<dbReference type="SUPFAM" id="SSF51395">
    <property type="entry name" value="FMN-linked oxidoreductases"/>
    <property type="match status" value="1"/>
</dbReference>
<dbReference type="CDD" id="cd02801">
    <property type="entry name" value="DUS_like_FMN"/>
    <property type="match status" value="1"/>
</dbReference>
<evidence type="ECO:0000313" key="16">
    <source>
        <dbReference type="EMBL" id="ELR12909.1"/>
    </source>
</evidence>
<keyword evidence="2" id="KW-0285">Flavoprotein</keyword>
<evidence type="ECO:0000259" key="15">
    <source>
        <dbReference type="Pfam" id="PF01207"/>
    </source>
</evidence>
<dbReference type="PANTHER" id="PTHR11082">
    <property type="entry name" value="TRNA-DIHYDROURIDINE SYNTHASE"/>
    <property type="match status" value="1"/>
</dbReference>
<dbReference type="EMBL" id="KB008103">
    <property type="protein sequence ID" value="ELR12909.1"/>
    <property type="molecule type" value="Genomic_DNA"/>
</dbReference>
<evidence type="ECO:0000256" key="11">
    <source>
        <dbReference type="ARBA" id="ARBA00047652"/>
    </source>
</evidence>
<evidence type="ECO:0000256" key="8">
    <source>
        <dbReference type="ARBA" id="ARBA00038313"/>
    </source>
</evidence>
<keyword evidence="4" id="KW-0819">tRNA processing</keyword>
<keyword evidence="7" id="KW-0520">NAD</keyword>
<dbReference type="InterPro" id="IPR018517">
    <property type="entry name" value="tRNA_hU_synthase_CS"/>
</dbReference>
<evidence type="ECO:0000256" key="10">
    <source>
        <dbReference type="ARBA" id="ARBA00047287"/>
    </source>
</evidence>
<comment type="catalytic activity">
    <reaction evidence="11">
        <text>5,6-dihydrouridine(16) in tRNA + NADP(+) = uridine(16) in tRNA + NADPH + H(+)</text>
        <dbReference type="Rhea" id="RHEA:53376"/>
        <dbReference type="Rhea" id="RHEA-COMP:13543"/>
        <dbReference type="Rhea" id="RHEA-COMP:13544"/>
        <dbReference type="ChEBI" id="CHEBI:15378"/>
        <dbReference type="ChEBI" id="CHEBI:57783"/>
        <dbReference type="ChEBI" id="CHEBI:58349"/>
        <dbReference type="ChEBI" id="CHEBI:65315"/>
        <dbReference type="ChEBI" id="CHEBI:74443"/>
        <dbReference type="EC" id="1.3.1.88"/>
    </reaction>
    <physiologicalReaction direction="right-to-left" evidence="11">
        <dbReference type="Rhea" id="RHEA:53378"/>
    </physiologicalReaction>
</comment>
<dbReference type="KEGG" id="acan:ACA1_095590"/>
<evidence type="ECO:0000256" key="7">
    <source>
        <dbReference type="ARBA" id="ARBA00023027"/>
    </source>
</evidence>
<dbReference type="PROSITE" id="PS01136">
    <property type="entry name" value="UPF0034"/>
    <property type="match status" value="1"/>
</dbReference>
<keyword evidence="17" id="KW-1185">Reference proteome</keyword>
<comment type="catalytic activity">
    <reaction evidence="10">
        <text>5,6-dihydrouridine(17) in tRNA + NAD(+) = uridine(17) in tRNA + NADH + H(+)</text>
        <dbReference type="Rhea" id="RHEA:53372"/>
        <dbReference type="Rhea" id="RHEA-COMP:13541"/>
        <dbReference type="Rhea" id="RHEA-COMP:13542"/>
        <dbReference type="ChEBI" id="CHEBI:15378"/>
        <dbReference type="ChEBI" id="CHEBI:57540"/>
        <dbReference type="ChEBI" id="CHEBI:57945"/>
        <dbReference type="ChEBI" id="CHEBI:65315"/>
        <dbReference type="ChEBI" id="CHEBI:74443"/>
        <dbReference type="EC" id="1.3.1.88"/>
    </reaction>
    <physiologicalReaction direction="right-to-left" evidence="10">
        <dbReference type="Rhea" id="RHEA:53374"/>
    </physiologicalReaction>
</comment>
<dbReference type="InterPro" id="IPR035587">
    <property type="entry name" value="DUS-like_FMN-bd"/>
</dbReference>
<dbReference type="EC" id="1.3.1.88" evidence="9"/>
<dbReference type="STRING" id="1257118.L8GJ81"/>
<organism evidence="16 17">
    <name type="scientific">Acanthamoeba castellanii (strain ATCC 30010 / Neff)</name>
    <dbReference type="NCBI Taxonomy" id="1257118"/>
    <lineage>
        <taxon>Eukaryota</taxon>
        <taxon>Amoebozoa</taxon>
        <taxon>Discosea</taxon>
        <taxon>Longamoebia</taxon>
        <taxon>Centramoebida</taxon>
        <taxon>Acanthamoebidae</taxon>
        <taxon>Acanthamoeba</taxon>
    </lineage>
</organism>
<comment type="catalytic activity">
    <reaction evidence="12">
        <text>5,6-dihydrouridine(16) in tRNA + NAD(+) = uridine(16) in tRNA + NADH + H(+)</text>
        <dbReference type="Rhea" id="RHEA:53380"/>
        <dbReference type="Rhea" id="RHEA-COMP:13543"/>
        <dbReference type="Rhea" id="RHEA-COMP:13544"/>
        <dbReference type="ChEBI" id="CHEBI:15378"/>
        <dbReference type="ChEBI" id="CHEBI:57540"/>
        <dbReference type="ChEBI" id="CHEBI:57945"/>
        <dbReference type="ChEBI" id="CHEBI:65315"/>
        <dbReference type="ChEBI" id="CHEBI:74443"/>
        <dbReference type="EC" id="1.3.1.88"/>
    </reaction>
    <physiologicalReaction direction="right-to-left" evidence="12">
        <dbReference type="Rhea" id="RHEA:53382"/>
    </physiologicalReaction>
</comment>
<dbReference type="PANTHER" id="PTHR11082:SF5">
    <property type="entry name" value="TRNA-DIHYDROURIDINE(16_17) SYNTHASE [NAD(P)(+)]-LIKE"/>
    <property type="match status" value="1"/>
</dbReference>
<dbReference type="Gene3D" id="3.20.20.70">
    <property type="entry name" value="Aldolase class I"/>
    <property type="match status" value="1"/>
</dbReference>
<feature type="region of interest" description="Disordered" evidence="14">
    <location>
        <begin position="1"/>
        <end position="46"/>
    </location>
</feature>
<reference evidence="16 17" key="1">
    <citation type="journal article" date="2013" name="Genome Biol.">
        <title>Genome of Acanthamoeba castellanii highlights extensive lateral gene transfer and early evolution of tyrosine kinase signaling.</title>
        <authorList>
            <person name="Clarke M."/>
            <person name="Lohan A.J."/>
            <person name="Liu B."/>
            <person name="Lagkouvardos I."/>
            <person name="Roy S."/>
            <person name="Zafar N."/>
            <person name="Bertelli C."/>
            <person name="Schilde C."/>
            <person name="Kianianmomeni A."/>
            <person name="Burglin T.R."/>
            <person name="Frech C."/>
            <person name="Turcotte B."/>
            <person name="Kopec K.O."/>
            <person name="Synnott J.M."/>
            <person name="Choo C."/>
            <person name="Paponov I."/>
            <person name="Finkler A."/>
            <person name="Soon Heng Tan C."/>
            <person name="Hutchins A.P."/>
            <person name="Weinmeier T."/>
            <person name="Rattei T."/>
            <person name="Chu J.S."/>
            <person name="Gimenez G."/>
            <person name="Irimia M."/>
            <person name="Rigden D.J."/>
            <person name="Fitzpatrick D.A."/>
            <person name="Lorenzo-Morales J."/>
            <person name="Bateman A."/>
            <person name="Chiu C.H."/>
            <person name="Tang P."/>
            <person name="Hegemann P."/>
            <person name="Fromm H."/>
            <person name="Raoult D."/>
            <person name="Greub G."/>
            <person name="Miranda-Saavedra D."/>
            <person name="Chen N."/>
            <person name="Nash P."/>
            <person name="Ginger M.L."/>
            <person name="Horn M."/>
            <person name="Schaap P."/>
            <person name="Caler L."/>
            <person name="Loftus B."/>
        </authorList>
    </citation>
    <scope>NUCLEOTIDE SEQUENCE [LARGE SCALE GENOMIC DNA]</scope>
    <source>
        <strain evidence="16 17">Neff</strain>
    </source>
</reference>
<keyword evidence="5" id="KW-0521">NADP</keyword>
<evidence type="ECO:0000256" key="13">
    <source>
        <dbReference type="ARBA" id="ARBA00049467"/>
    </source>
</evidence>
<dbReference type="VEuPathDB" id="AmoebaDB:ACA1_095590"/>
<gene>
    <name evidence="16" type="ORF">ACA1_095590</name>
</gene>
<keyword evidence="6" id="KW-0560">Oxidoreductase</keyword>
<comment type="cofactor">
    <cofactor evidence="1">
        <name>FMN</name>
        <dbReference type="ChEBI" id="CHEBI:58210"/>
    </cofactor>
</comment>
<dbReference type="GO" id="GO:0050660">
    <property type="term" value="F:flavin adenine dinucleotide binding"/>
    <property type="evidence" value="ECO:0007669"/>
    <property type="project" value="InterPro"/>
</dbReference>
<feature type="region of interest" description="Disordered" evidence="14">
    <location>
        <begin position="410"/>
        <end position="430"/>
    </location>
</feature>
<proteinExistence type="inferred from homology"/>
<keyword evidence="3" id="KW-0288">FMN</keyword>
<evidence type="ECO:0000256" key="9">
    <source>
        <dbReference type="ARBA" id="ARBA00038890"/>
    </source>
</evidence>
<evidence type="ECO:0000256" key="4">
    <source>
        <dbReference type="ARBA" id="ARBA00022694"/>
    </source>
</evidence>
<comment type="similarity">
    <text evidence="8">Belongs to the Dus family. Dus1 subfamily.</text>
</comment>
<dbReference type="RefSeq" id="XP_004334922.1">
    <property type="nucleotide sequence ID" value="XM_004334874.1"/>
</dbReference>
<feature type="domain" description="DUS-like FMN-binding" evidence="15">
    <location>
        <begin position="101"/>
        <end position="359"/>
    </location>
</feature>
<evidence type="ECO:0000256" key="5">
    <source>
        <dbReference type="ARBA" id="ARBA00022857"/>
    </source>
</evidence>
<dbReference type="OrthoDB" id="272303at2759"/>
<protein>
    <recommendedName>
        <fullName evidence="9">tRNA-dihydrouridine(16/17) synthase [NAD(P)(+)]</fullName>
        <ecNumber evidence="9">1.3.1.88</ecNumber>
    </recommendedName>
</protein>
<dbReference type="GO" id="GO:0017150">
    <property type="term" value="F:tRNA dihydrouridine synthase activity"/>
    <property type="evidence" value="ECO:0007669"/>
    <property type="project" value="InterPro"/>
</dbReference>
<name>L8GJ81_ACACF</name>
<dbReference type="OMA" id="QRPHHDI"/>
<evidence type="ECO:0000256" key="1">
    <source>
        <dbReference type="ARBA" id="ARBA00001917"/>
    </source>
</evidence>
<evidence type="ECO:0000256" key="14">
    <source>
        <dbReference type="SAM" id="MobiDB-lite"/>
    </source>
</evidence>
<evidence type="ECO:0000256" key="3">
    <source>
        <dbReference type="ARBA" id="ARBA00022643"/>
    </source>
</evidence>
<dbReference type="AlphaFoldDB" id="L8GJ81"/>
<evidence type="ECO:0000313" key="17">
    <source>
        <dbReference type="Proteomes" id="UP000011083"/>
    </source>
</evidence>
<dbReference type="Pfam" id="PF01207">
    <property type="entry name" value="Dus"/>
    <property type="match status" value="1"/>
</dbReference>
<sequence length="430" mass="48145">MEAPVPSGTTEAKIVVVTEDGDTNQKQPQSSSSAADGVSPSLHVREDREEVVARASRLAEELATQWQGGFTLSAPRVRPQPGAADPFTFYTAVLRRPRLVLAPMVDMSELPFRMLCRKYGAELCYTPMYHSRLFAEEAKYRQMEFSTCPEDRPLVVQFCGNDPEVLLKAAKFVENDCDAVDLNLGCPQGIAKRGNYGSFLLDKCYWPLLYAMVRKLYENLKVPVFCKIRLLPSLDDTLQLARMLQDAGCQLLAVHGRTRDNKGLYCTPADWDSIRIVKEALAIPVIANGNIAQFEDIEPCLEATRCEGVMAAWAALNNPALFSGQVPDKVALAIEYLDMCEAYPTQPKSIRAHLCKLLKKQFQIHEDLRERMLTHTKTLPAIRTLVETLKHRLDNDIPPVLRPPKEQIEEVDDGEAMEGGALFAQDDDEF</sequence>
<dbReference type="InterPro" id="IPR013785">
    <property type="entry name" value="Aldolase_TIM"/>
</dbReference>
<evidence type="ECO:0000256" key="12">
    <source>
        <dbReference type="ARBA" id="ARBA00048934"/>
    </source>
</evidence>
<comment type="catalytic activity">
    <reaction evidence="13">
        <text>5,6-dihydrouridine(17) in tRNA + NADP(+) = uridine(17) in tRNA + NADPH + H(+)</text>
        <dbReference type="Rhea" id="RHEA:53368"/>
        <dbReference type="Rhea" id="RHEA-COMP:13541"/>
        <dbReference type="Rhea" id="RHEA-COMP:13542"/>
        <dbReference type="ChEBI" id="CHEBI:15378"/>
        <dbReference type="ChEBI" id="CHEBI:57783"/>
        <dbReference type="ChEBI" id="CHEBI:58349"/>
        <dbReference type="ChEBI" id="CHEBI:65315"/>
        <dbReference type="ChEBI" id="CHEBI:74443"/>
        <dbReference type="EC" id="1.3.1.88"/>
    </reaction>
    <physiologicalReaction direction="right-to-left" evidence="13">
        <dbReference type="Rhea" id="RHEA:53370"/>
    </physiologicalReaction>
</comment>
<accession>L8GJ81</accession>
<dbReference type="Proteomes" id="UP000011083">
    <property type="component" value="Unassembled WGS sequence"/>
</dbReference>
<dbReference type="GeneID" id="14913252"/>
<evidence type="ECO:0000256" key="2">
    <source>
        <dbReference type="ARBA" id="ARBA00022630"/>
    </source>
</evidence>
<evidence type="ECO:0000256" key="6">
    <source>
        <dbReference type="ARBA" id="ARBA00023002"/>
    </source>
</evidence>